<feature type="region of interest" description="Disordered" evidence="1">
    <location>
        <begin position="1"/>
        <end position="23"/>
    </location>
</feature>
<feature type="region of interest" description="Disordered" evidence="1">
    <location>
        <begin position="293"/>
        <end position="388"/>
    </location>
</feature>
<keyword evidence="3" id="KW-1185">Reference proteome</keyword>
<feature type="compositionally biased region" description="Low complexity" evidence="1">
    <location>
        <begin position="235"/>
        <end position="247"/>
    </location>
</feature>
<feature type="compositionally biased region" description="Polar residues" evidence="1">
    <location>
        <begin position="478"/>
        <end position="487"/>
    </location>
</feature>
<reference evidence="2 3" key="1">
    <citation type="journal article" date="2020" name="ISME J.">
        <title>Uncovering the hidden diversity of litter-decomposition mechanisms in mushroom-forming fungi.</title>
        <authorList>
            <person name="Floudas D."/>
            <person name="Bentzer J."/>
            <person name="Ahren D."/>
            <person name="Johansson T."/>
            <person name="Persson P."/>
            <person name="Tunlid A."/>
        </authorList>
    </citation>
    <scope>NUCLEOTIDE SEQUENCE [LARGE SCALE GENOMIC DNA]</scope>
    <source>
        <strain evidence="2 3">CBS 661.87</strain>
    </source>
</reference>
<evidence type="ECO:0000313" key="2">
    <source>
        <dbReference type="EMBL" id="KAF5388101.1"/>
    </source>
</evidence>
<accession>A0A8H5MC07</accession>
<dbReference type="OrthoDB" id="3364747at2759"/>
<comment type="caution">
    <text evidence="2">The sequence shown here is derived from an EMBL/GenBank/DDBJ whole genome shotgun (WGS) entry which is preliminary data.</text>
</comment>
<feature type="compositionally biased region" description="Gly residues" evidence="1">
    <location>
        <begin position="447"/>
        <end position="467"/>
    </location>
</feature>
<proteinExistence type="predicted"/>
<organism evidence="2 3">
    <name type="scientific">Tricholomella constricta</name>
    <dbReference type="NCBI Taxonomy" id="117010"/>
    <lineage>
        <taxon>Eukaryota</taxon>
        <taxon>Fungi</taxon>
        <taxon>Dikarya</taxon>
        <taxon>Basidiomycota</taxon>
        <taxon>Agaricomycotina</taxon>
        <taxon>Agaricomycetes</taxon>
        <taxon>Agaricomycetidae</taxon>
        <taxon>Agaricales</taxon>
        <taxon>Tricholomatineae</taxon>
        <taxon>Lyophyllaceae</taxon>
        <taxon>Tricholomella</taxon>
    </lineage>
</organism>
<name>A0A8H5MC07_9AGAR</name>
<feature type="region of interest" description="Disordered" evidence="1">
    <location>
        <begin position="436"/>
        <end position="487"/>
    </location>
</feature>
<feature type="region of interest" description="Disordered" evidence="1">
    <location>
        <begin position="223"/>
        <end position="250"/>
    </location>
</feature>
<evidence type="ECO:0000256" key="1">
    <source>
        <dbReference type="SAM" id="MobiDB-lite"/>
    </source>
</evidence>
<feature type="compositionally biased region" description="Gly residues" evidence="1">
    <location>
        <begin position="315"/>
        <end position="336"/>
    </location>
</feature>
<feature type="compositionally biased region" description="Polar residues" evidence="1">
    <location>
        <begin position="10"/>
        <end position="23"/>
    </location>
</feature>
<dbReference type="Proteomes" id="UP000565441">
    <property type="component" value="Unassembled WGS sequence"/>
</dbReference>
<gene>
    <name evidence="2" type="ORF">D9615_000035</name>
</gene>
<dbReference type="AlphaFoldDB" id="A0A8H5MC07"/>
<evidence type="ECO:0000313" key="3">
    <source>
        <dbReference type="Proteomes" id="UP000565441"/>
    </source>
</evidence>
<feature type="compositionally biased region" description="Gly residues" evidence="1">
    <location>
        <begin position="223"/>
        <end position="234"/>
    </location>
</feature>
<dbReference type="EMBL" id="JAACJP010000001">
    <property type="protein sequence ID" value="KAF5388101.1"/>
    <property type="molecule type" value="Genomic_DNA"/>
</dbReference>
<protein>
    <submittedName>
        <fullName evidence="2">Uncharacterized protein</fullName>
    </submittedName>
</protein>
<sequence>MRQAKLDTQFVMSSPTQSASSQAVKKLEKEIAQEGKTEHAHVHDVKKDLSAMEKAQLKAHKVAQKAESAISKMSKKETAATAAMHKATHDHDIAASHLHDAEKEAELKRQQDIKLQHELDAKKGNVEAAIKEQEMHDQAREAKLAELHGGASGHGAHTAEAATAGAGVAAMTEHGHGPIAGPGARGGVGGASIDEIPYPSGGPGGGCGYLSGAGMGGHTGAVGGSSQAGGGPGAHGMAPPEGEIPYPSGGPGGGCGHNIAPPVGEFLYPSGGPGGGCGQMACADIGAGGSKGLEHLGGEGSRGTPPGDECPYPSGGPGGGYRHTGGAGAGGTGGHQGQFIEGDHMVPLWRECPYPSGGPGGDCRSASGEISGSRDDHMARSGAGGRGGAGVREFVGGQHVNMEAREPGDMADFFGGVQRSGYHGTGIGREQGIGEEQGYGDDHMNVGGPGGLGGKVGETGGAIGGPTSGETMPGSYGPRTTPSDVEA</sequence>